<comment type="caution">
    <text evidence="5">The sequence shown here is derived from an EMBL/GenBank/DDBJ whole genome shotgun (WGS) entry which is preliminary data.</text>
</comment>
<evidence type="ECO:0000256" key="1">
    <source>
        <dbReference type="ARBA" id="ARBA00004123"/>
    </source>
</evidence>
<dbReference type="InterPro" id="IPR005011">
    <property type="entry name" value="SNU66/SART1"/>
</dbReference>
<name>A0A6A3BWT4_HIBSY</name>
<dbReference type="EMBL" id="VEPZ02000732">
    <property type="protein sequence ID" value="KAE8720381.1"/>
    <property type="molecule type" value="Genomic_DNA"/>
</dbReference>
<protein>
    <submittedName>
        <fullName evidence="5">Uncharacterized protein</fullName>
    </submittedName>
</protein>
<comment type="similarity">
    <text evidence="2">Belongs to the SNU66/SART1 family.</text>
</comment>
<dbReference type="PANTHER" id="PTHR14152:SF5">
    <property type="entry name" value="U4_U6.U5 TRI-SNRNP-ASSOCIATED PROTEIN 1"/>
    <property type="match status" value="1"/>
</dbReference>
<feature type="compositionally biased region" description="Polar residues" evidence="4">
    <location>
        <begin position="63"/>
        <end position="72"/>
    </location>
</feature>
<organism evidence="5">
    <name type="scientific">Hibiscus syriacus</name>
    <name type="common">Rose of Sharon</name>
    <dbReference type="NCBI Taxonomy" id="106335"/>
    <lineage>
        <taxon>Eukaryota</taxon>
        <taxon>Viridiplantae</taxon>
        <taxon>Streptophyta</taxon>
        <taxon>Embryophyta</taxon>
        <taxon>Tracheophyta</taxon>
        <taxon>Spermatophyta</taxon>
        <taxon>Magnoliopsida</taxon>
        <taxon>eudicotyledons</taxon>
        <taxon>Gunneridae</taxon>
        <taxon>Pentapetalae</taxon>
        <taxon>rosids</taxon>
        <taxon>malvids</taxon>
        <taxon>Malvales</taxon>
        <taxon>Malvaceae</taxon>
        <taxon>Malvoideae</taxon>
        <taxon>Hibiscus</taxon>
    </lineage>
</organism>
<proteinExistence type="inferred from homology"/>
<feature type="region of interest" description="Disordered" evidence="4">
    <location>
        <begin position="25"/>
        <end position="44"/>
    </location>
</feature>
<dbReference type="GO" id="GO:0046540">
    <property type="term" value="C:U4/U6 x U5 tri-snRNP complex"/>
    <property type="evidence" value="ECO:0007669"/>
    <property type="project" value="TreeGrafter"/>
</dbReference>
<dbReference type="PANTHER" id="PTHR14152">
    <property type="entry name" value="SQUAMOUS CELL CARCINOMA ANTIGEN RECOGNISED BY CYTOTOXIC T LYMPHOCYTES"/>
    <property type="match status" value="1"/>
</dbReference>
<evidence type="ECO:0000313" key="5">
    <source>
        <dbReference type="EMBL" id="KAE8720381.1"/>
    </source>
</evidence>
<gene>
    <name evidence="5" type="ORF">F3Y22_tig00020138pilonHSYRG00066</name>
</gene>
<accession>A0A6A3BWT4</accession>
<dbReference type="GO" id="GO:0000481">
    <property type="term" value="P:maturation of 5S rRNA"/>
    <property type="evidence" value="ECO:0007669"/>
    <property type="project" value="TreeGrafter"/>
</dbReference>
<reference evidence="5" key="1">
    <citation type="submission" date="2019-09" db="EMBL/GenBank/DDBJ databases">
        <title>Draft genome information of white flower Hibiscus syriacus.</title>
        <authorList>
            <person name="Kim Y.-M."/>
        </authorList>
    </citation>
    <scope>NUCLEOTIDE SEQUENCE [LARGE SCALE GENOMIC DNA]</scope>
    <source>
        <strain evidence="5">YM2019G1</strain>
        <tissue evidence="5">Leaf</tissue>
    </source>
</reference>
<evidence type="ECO:0000256" key="2">
    <source>
        <dbReference type="ARBA" id="ARBA00006076"/>
    </source>
</evidence>
<evidence type="ECO:0000256" key="4">
    <source>
        <dbReference type="SAM" id="MobiDB-lite"/>
    </source>
</evidence>
<feature type="region of interest" description="Disordered" evidence="4">
    <location>
        <begin position="53"/>
        <end position="93"/>
    </location>
</feature>
<comment type="subcellular location">
    <subcellularLocation>
        <location evidence="1">Nucleus</location>
    </subcellularLocation>
</comment>
<dbReference type="AlphaFoldDB" id="A0A6A3BWT4"/>
<evidence type="ECO:0000256" key="3">
    <source>
        <dbReference type="ARBA" id="ARBA00023242"/>
    </source>
</evidence>
<dbReference type="GO" id="GO:0045292">
    <property type="term" value="P:mRNA cis splicing, via spliceosome"/>
    <property type="evidence" value="ECO:0007669"/>
    <property type="project" value="TreeGrafter"/>
</dbReference>
<keyword evidence="3" id="KW-0539">Nucleus</keyword>
<sequence>MPIPSKGIGKMKLEKRMKQYQEELKMKQMKNSDTHSLSVERMREAQSQLKTPYLVLNGHVKPGQTSDPTSGIATVEMDFPGSLRPMTADRKAS</sequence>